<comment type="caution">
    <text evidence="1">The sequence shown here is derived from an EMBL/GenBank/DDBJ whole genome shotgun (WGS) entry which is preliminary data.</text>
</comment>
<organism evidence="1 2">
    <name type="scientific">Virgisporangium aurantiacum</name>
    <dbReference type="NCBI Taxonomy" id="175570"/>
    <lineage>
        <taxon>Bacteria</taxon>
        <taxon>Bacillati</taxon>
        <taxon>Actinomycetota</taxon>
        <taxon>Actinomycetes</taxon>
        <taxon>Micromonosporales</taxon>
        <taxon>Micromonosporaceae</taxon>
        <taxon>Virgisporangium</taxon>
    </lineage>
</organism>
<keyword evidence="2" id="KW-1185">Reference proteome</keyword>
<protein>
    <submittedName>
        <fullName evidence="1">Uncharacterized protein</fullName>
    </submittedName>
</protein>
<evidence type="ECO:0000313" key="2">
    <source>
        <dbReference type="Proteomes" id="UP000612585"/>
    </source>
</evidence>
<proteinExistence type="predicted"/>
<evidence type="ECO:0000313" key="1">
    <source>
        <dbReference type="EMBL" id="GIJ62385.1"/>
    </source>
</evidence>
<dbReference type="AlphaFoldDB" id="A0A8J3ZI85"/>
<name>A0A8J3ZI85_9ACTN</name>
<dbReference type="EMBL" id="BOPG01000077">
    <property type="protein sequence ID" value="GIJ62385.1"/>
    <property type="molecule type" value="Genomic_DNA"/>
</dbReference>
<sequence length="77" mass="8032">MERNAVRPGGRAHRLPVSAQLTGGAVTRLTRRVPIEETLGASDELASACKIRYSGLSTTPAPPAANAFAMRAGDRSA</sequence>
<reference evidence="1" key="1">
    <citation type="submission" date="2021-01" db="EMBL/GenBank/DDBJ databases">
        <title>Whole genome shotgun sequence of Virgisporangium aurantiacum NBRC 16421.</title>
        <authorList>
            <person name="Komaki H."/>
            <person name="Tamura T."/>
        </authorList>
    </citation>
    <scope>NUCLEOTIDE SEQUENCE</scope>
    <source>
        <strain evidence="1">NBRC 16421</strain>
    </source>
</reference>
<dbReference type="Proteomes" id="UP000612585">
    <property type="component" value="Unassembled WGS sequence"/>
</dbReference>
<accession>A0A8J3ZI85</accession>
<gene>
    <name evidence="1" type="ORF">Vau01_099010</name>
</gene>